<dbReference type="PATRIC" id="fig|1432052.4.peg.3895"/>
<comment type="caution">
    <text evidence="4">The sequence shown here is derived from an EMBL/GenBank/DDBJ whole genome shotgun (WGS) entry which is preliminary data.</text>
</comment>
<dbReference type="Proteomes" id="UP000094067">
    <property type="component" value="Unassembled WGS sequence"/>
</dbReference>
<comment type="subcellular location">
    <subcellularLocation>
        <location evidence="1">Membrane</location>
    </subcellularLocation>
</comment>
<reference evidence="4 5" key="1">
    <citation type="submission" date="2016-07" db="EMBL/GenBank/DDBJ databases">
        <title>Characterization of isolates of Eisenbergiella tayi derived from blood cultures, using whole genome sequencing.</title>
        <authorList>
            <person name="Burdz T."/>
            <person name="Wiebe D."/>
            <person name="Huynh C."/>
            <person name="Bernard K."/>
        </authorList>
    </citation>
    <scope>NUCLEOTIDE SEQUENCE [LARGE SCALE GENOMIC DNA]</scope>
    <source>
        <strain evidence="4 5">NML 110608</strain>
    </source>
</reference>
<name>A0A1E3AGU6_9FIRM</name>
<dbReference type="RefSeq" id="WP_069153209.1">
    <property type="nucleotide sequence ID" value="NZ_MCGH01000002.1"/>
</dbReference>
<feature type="domain" description="Beta-lactamase-related" evidence="3">
    <location>
        <begin position="6"/>
        <end position="346"/>
    </location>
</feature>
<dbReference type="PANTHER" id="PTHR46825">
    <property type="entry name" value="D-ALANYL-D-ALANINE-CARBOXYPEPTIDASE/ENDOPEPTIDASE AMPH"/>
    <property type="match status" value="1"/>
</dbReference>
<dbReference type="Gene3D" id="3.40.710.10">
    <property type="entry name" value="DD-peptidase/beta-lactamase superfamily"/>
    <property type="match status" value="1"/>
</dbReference>
<sequence>MKDYLEKICEEYVQNHNFSGVCMLKRKGITIFNEAYGYASRPFWIPNNTETRFDVASITKIFTAAAVLQLVEEGKLKLEDRIVNIVDLSGTKIPEDVTIEHLLNHTSGIADDADEEAGEDYSALFVDSPNYAIRECRDFLKNFAYKEPNFRAGTNVRYCNCSFVLLGMAVEKASGLNYREYFTRHIFERAGMDRTGFFSMDGINENTAEGYKSILDEEGRFKGYKKNIYCYPPVGTPDGGVYTTAGDLNLFLDAVRKHIILNEKYAEMLLSPHCEFSNTVEWLSIPGLYKKNGYGFEFYLLEEEDMPFCIYKDGSNDGVAAKFLYYPKEDITLTVLSNQDSNIWSMIRKIQVEIYKRYYQP</sequence>
<dbReference type="PANTHER" id="PTHR46825:SF11">
    <property type="entry name" value="PENICILLIN-BINDING PROTEIN 4"/>
    <property type="match status" value="1"/>
</dbReference>
<evidence type="ECO:0000313" key="4">
    <source>
        <dbReference type="EMBL" id="ODM07611.1"/>
    </source>
</evidence>
<dbReference type="SUPFAM" id="SSF56601">
    <property type="entry name" value="beta-lactamase/transpeptidase-like"/>
    <property type="match status" value="1"/>
</dbReference>
<evidence type="ECO:0000256" key="2">
    <source>
        <dbReference type="ARBA" id="ARBA00023136"/>
    </source>
</evidence>
<dbReference type="InterPro" id="IPR012338">
    <property type="entry name" value="Beta-lactam/transpept-like"/>
</dbReference>
<organism evidence="4 5">
    <name type="scientific">Eisenbergiella tayi</name>
    <dbReference type="NCBI Taxonomy" id="1432052"/>
    <lineage>
        <taxon>Bacteria</taxon>
        <taxon>Bacillati</taxon>
        <taxon>Bacillota</taxon>
        <taxon>Clostridia</taxon>
        <taxon>Lachnospirales</taxon>
        <taxon>Lachnospiraceae</taxon>
        <taxon>Eisenbergiella</taxon>
    </lineage>
</organism>
<gene>
    <name evidence="4" type="primary">pbpE_3</name>
    <name evidence="4" type="ORF">BEI61_03501</name>
</gene>
<dbReference type="Pfam" id="PF00144">
    <property type="entry name" value="Beta-lactamase"/>
    <property type="match status" value="1"/>
</dbReference>
<evidence type="ECO:0000313" key="5">
    <source>
        <dbReference type="Proteomes" id="UP000094067"/>
    </source>
</evidence>
<protein>
    <submittedName>
        <fullName evidence="4">Penicillin-binding protein 4</fullName>
    </submittedName>
</protein>
<dbReference type="InterPro" id="IPR001466">
    <property type="entry name" value="Beta-lactam-related"/>
</dbReference>
<dbReference type="GO" id="GO:0016020">
    <property type="term" value="C:membrane"/>
    <property type="evidence" value="ECO:0007669"/>
    <property type="project" value="UniProtKB-SubCell"/>
</dbReference>
<evidence type="ECO:0000259" key="3">
    <source>
        <dbReference type="Pfam" id="PF00144"/>
    </source>
</evidence>
<proteinExistence type="predicted"/>
<dbReference type="AlphaFoldDB" id="A0A1E3AGU6"/>
<dbReference type="InterPro" id="IPR050491">
    <property type="entry name" value="AmpC-like"/>
</dbReference>
<dbReference type="EMBL" id="MCGH01000002">
    <property type="protein sequence ID" value="ODM07611.1"/>
    <property type="molecule type" value="Genomic_DNA"/>
</dbReference>
<keyword evidence="2" id="KW-0472">Membrane</keyword>
<accession>A0A1E3AGU6</accession>
<evidence type="ECO:0000256" key="1">
    <source>
        <dbReference type="ARBA" id="ARBA00004370"/>
    </source>
</evidence>